<proteinExistence type="predicted"/>
<dbReference type="EMBL" id="JAGIYY010000001">
    <property type="protein sequence ID" value="MBP0437368.1"/>
    <property type="molecule type" value="Genomic_DNA"/>
</dbReference>
<evidence type="ECO:0000313" key="2">
    <source>
        <dbReference type="Proteomes" id="UP000666240"/>
    </source>
</evidence>
<dbReference type="AlphaFoldDB" id="A0A8J7QYZ8"/>
<dbReference type="RefSeq" id="WP_209333384.1">
    <property type="nucleotide sequence ID" value="NZ_JAGIYY010000001.1"/>
</dbReference>
<keyword evidence="2" id="KW-1185">Reference proteome</keyword>
<protein>
    <submittedName>
        <fullName evidence="1">Uncharacterized protein</fullName>
    </submittedName>
</protein>
<organism evidence="1 2">
    <name type="scientific">Tianweitania sediminis</name>
    <dbReference type="NCBI Taxonomy" id="1502156"/>
    <lineage>
        <taxon>Bacteria</taxon>
        <taxon>Pseudomonadati</taxon>
        <taxon>Pseudomonadota</taxon>
        <taxon>Alphaproteobacteria</taxon>
        <taxon>Hyphomicrobiales</taxon>
        <taxon>Phyllobacteriaceae</taxon>
        <taxon>Tianweitania</taxon>
    </lineage>
</organism>
<evidence type="ECO:0000313" key="1">
    <source>
        <dbReference type="EMBL" id="MBP0437368.1"/>
    </source>
</evidence>
<name>A0A8J7QYZ8_9HYPH</name>
<dbReference type="Proteomes" id="UP000666240">
    <property type="component" value="Unassembled WGS sequence"/>
</dbReference>
<gene>
    <name evidence="1" type="ORF">J5Y06_01720</name>
</gene>
<sequence>MGPILEVYYREHADDHYLGAEEHMNVIGALAGQDGPAAAKPSQVT</sequence>
<accession>A0A8J7QYZ8</accession>
<reference evidence="1" key="1">
    <citation type="submission" date="2021-03" db="EMBL/GenBank/DDBJ databases">
        <title>Genome sequencing and assembly of Tianweitania sediminis.</title>
        <authorList>
            <person name="Chhetri G."/>
        </authorList>
    </citation>
    <scope>NUCLEOTIDE SEQUENCE</scope>
    <source>
        <strain evidence="1">Z8</strain>
    </source>
</reference>
<comment type="caution">
    <text evidence="1">The sequence shown here is derived from an EMBL/GenBank/DDBJ whole genome shotgun (WGS) entry which is preliminary data.</text>
</comment>